<dbReference type="InterPro" id="IPR000572">
    <property type="entry name" value="OxRdtase_Mopterin-bd_dom"/>
</dbReference>
<dbReference type="EMBL" id="SIHI01000001">
    <property type="protein sequence ID" value="TWT57413.1"/>
    <property type="molecule type" value="Genomic_DNA"/>
</dbReference>
<dbReference type="InterPro" id="IPR022407">
    <property type="entry name" value="OxRdtase_Mopterin_BS"/>
</dbReference>
<dbReference type="PRINTS" id="PR00407">
    <property type="entry name" value="EUMOPTERIN"/>
</dbReference>
<dbReference type="GO" id="GO:0020037">
    <property type="term" value="F:heme binding"/>
    <property type="evidence" value="ECO:0007669"/>
    <property type="project" value="TreeGrafter"/>
</dbReference>
<feature type="domain" description="Moybdenum cofactor oxidoreductase dimerisation" evidence="8">
    <location>
        <begin position="278"/>
        <end position="394"/>
    </location>
</feature>
<comment type="caution">
    <text evidence="9">The sequence shown here is derived from an EMBL/GenBank/DDBJ whole genome shotgun (WGS) entry which is preliminary data.</text>
</comment>
<dbReference type="Gene3D" id="2.60.40.650">
    <property type="match status" value="1"/>
</dbReference>
<gene>
    <name evidence="9" type="ORF">KOR42_07740</name>
</gene>
<reference evidence="9 10" key="1">
    <citation type="submission" date="2019-02" db="EMBL/GenBank/DDBJ databases">
        <title>Deep-cultivation of Planctomycetes and their phenomic and genomic characterization uncovers novel biology.</title>
        <authorList>
            <person name="Wiegand S."/>
            <person name="Jogler M."/>
            <person name="Boedeker C."/>
            <person name="Pinto D."/>
            <person name="Vollmers J."/>
            <person name="Rivas-Marin E."/>
            <person name="Kohn T."/>
            <person name="Peeters S.H."/>
            <person name="Heuer A."/>
            <person name="Rast P."/>
            <person name="Oberbeckmann S."/>
            <person name="Bunk B."/>
            <person name="Jeske O."/>
            <person name="Meyerdierks A."/>
            <person name="Storesund J.E."/>
            <person name="Kallscheuer N."/>
            <person name="Luecker S."/>
            <person name="Lage O.M."/>
            <person name="Pohl T."/>
            <person name="Merkel B.J."/>
            <person name="Hornburger P."/>
            <person name="Mueller R.-W."/>
            <person name="Bruemmer F."/>
            <person name="Labrenz M."/>
            <person name="Spormann A.M."/>
            <person name="Op Den Camp H."/>
            <person name="Overmann J."/>
            <person name="Amann R."/>
            <person name="Jetten M.S.M."/>
            <person name="Mascher T."/>
            <person name="Medema M.H."/>
            <person name="Devos D.P."/>
            <person name="Kaster A.-K."/>
            <person name="Ovreas L."/>
            <person name="Rohde M."/>
            <person name="Galperin M.Y."/>
            <person name="Jogler C."/>
        </authorList>
    </citation>
    <scope>NUCLEOTIDE SEQUENCE [LARGE SCALE GENOMIC DNA]</scope>
    <source>
        <strain evidence="9 10">KOR42</strain>
    </source>
</reference>
<dbReference type="GO" id="GO:0043546">
    <property type="term" value="F:molybdopterin cofactor binding"/>
    <property type="evidence" value="ECO:0007669"/>
    <property type="project" value="InterPro"/>
</dbReference>
<dbReference type="InterPro" id="IPR019546">
    <property type="entry name" value="TAT_signal_bac_arc"/>
</dbReference>
<dbReference type="InterPro" id="IPR005066">
    <property type="entry name" value="MoCF_OxRdtse_dimer"/>
</dbReference>
<dbReference type="GO" id="GO:0030151">
    <property type="term" value="F:molybdenum ion binding"/>
    <property type="evidence" value="ECO:0007669"/>
    <property type="project" value="InterPro"/>
</dbReference>
<evidence type="ECO:0000259" key="8">
    <source>
        <dbReference type="Pfam" id="PF03404"/>
    </source>
</evidence>
<keyword evidence="4" id="KW-0479">Metal-binding</keyword>
<evidence type="ECO:0000256" key="3">
    <source>
        <dbReference type="ARBA" id="ARBA00022617"/>
    </source>
</evidence>
<dbReference type="Proteomes" id="UP000317243">
    <property type="component" value="Unassembled WGS sequence"/>
</dbReference>
<evidence type="ECO:0000259" key="7">
    <source>
        <dbReference type="Pfam" id="PF00174"/>
    </source>
</evidence>
<dbReference type="SUPFAM" id="SSF81296">
    <property type="entry name" value="E set domains"/>
    <property type="match status" value="1"/>
</dbReference>
<dbReference type="PROSITE" id="PS51318">
    <property type="entry name" value="TAT"/>
    <property type="match status" value="1"/>
</dbReference>
<keyword evidence="6" id="KW-0408">Iron</keyword>
<dbReference type="FunFam" id="3.90.420.10:FF:000002">
    <property type="entry name" value="sulfite oxidase, mitochondrial"/>
    <property type="match status" value="1"/>
</dbReference>
<comment type="cofactor">
    <cofactor evidence="1">
        <name>Mo-molybdopterin</name>
        <dbReference type="ChEBI" id="CHEBI:71302"/>
    </cofactor>
</comment>
<dbReference type="RefSeq" id="WP_197440826.1">
    <property type="nucleotide sequence ID" value="NZ_SIHI01000001.1"/>
</dbReference>
<evidence type="ECO:0000256" key="1">
    <source>
        <dbReference type="ARBA" id="ARBA00001924"/>
    </source>
</evidence>
<organism evidence="9 10">
    <name type="scientific">Thalassoglobus neptunius</name>
    <dbReference type="NCBI Taxonomy" id="1938619"/>
    <lineage>
        <taxon>Bacteria</taxon>
        <taxon>Pseudomonadati</taxon>
        <taxon>Planctomycetota</taxon>
        <taxon>Planctomycetia</taxon>
        <taxon>Planctomycetales</taxon>
        <taxon>Planctomycetaceae</taxon>
        <taxon>Thalassoglobus</taxon>
    </lineage>
</organism>
<dbReference type="PANTHER" id="PTHR19372">
    <property type="entry name" value="SULFITE REDUCTASE"/>
    <property type="match status" value="1"/>
</dbReference>
<feature type="domain" description="Oxidoreductase molybdopterin-binding" evidence="7">
    <location>
        <begin position="77"/>
        <end position="256"/>
    </location>
</feature>
<accession>A0A5C5X583</accession>
<dbReference type="Pfam" id="PF03404">
    <property type="entry name" value="Mo-co_dimer"/>
    <property type="match status" value="1"/>
</dbReference>
<evidence type="ECO:0000256" key="2">
    <source>
        <dbReference type="ARBA" id="ARBA00022505"/>
    </source>
</evidence>
<keyword evidence="10" id="KW-1185">Reference proteome</keyword>
<keyword evidence="3" id="KW-0349">Heme</keyword>
<dbReference type="SUPFAM" id="SSF56524">
    <property type="entry name" value="Oxidoreductase molybdopterin-binding domain"/>
    <property type="match status" value="1"/>
</dbReference>
<dbReference type="GO" id="GO:0008482">
    <property type="term" value="F:sulfite oxidase activity"/>
    <property type="evidence" value="ECO:0007669"/>
    <property type="project" value="TreeGrafter"/>
</dbReference>
<dbReference type="InterPro" id="IPR036374">
    <property type="entry name" value="OxRdtase_Mopterin-bd_sf"/>
</dbReference>
<dbReference type="PROSITE" id="PS00559">
    <property type="entry name" value="MOLYBDOPTERIN_EUK"/>
    <property type="match status" value="1"/>
</dbReference>
<name>A0A5C5X583_9PLAN</name>
<evidence type="ECO:0000313" key="9">
    <source>
        <dbReference type="EMBL" id="TWT57413.1"/>
    </source>
</evidence>
<dbReference type="PANTHER" id="PTHR19372:SF7">
    <property type="entry name" value="SULFITE OXIDASE, MITOCHONDRIAL"/>
    <property type="match status" value="1"/>
</dbReference>
<dbReference type="AlphaFoldDB" id="A0A5C5X583"/>
<protein>
    <submittedName>
        <fullName evidence="9">TMAO/DMSO reductase</fullName>
    </submittedName>
</protein>
<dbReference type="Pfam" id="PF00174">
    <property type="entry name" value="Oxidored_molyb"/>
    <property type="match status" value="1"/>
</dbReference>
<evidence type="ECO:0000256" key="5">
    <source>
        <dbReference type="ARBA" id="ARBA00023002"/>
    </source>
</evidence>
<dbReference type="NCBIfam" id="TIGR01409">
    <property type="entry name" value="TAT_signal_seq"/>
    <property type="match status" value="1"/>
</dbReference>
<evidence type="ECO:0000256" key="6">
    <source>
        <dbReference type="ARBA" id="ARBA00023004"/>
    </source>
</evidence>
<sequence>MTLPAHSRRSFLETSLAAGTAAGLGLFSSPMSFGQEAPQVVGRLMAHTTVPMNAEPALKDLIESWMTPTDLFYIRSHAPVPKIDAKSFRLKVEGMVEQPLELSLEEIANLPQREVVATMTCAGNRRYEHSRVSPIKGVPWQEGAIGNAKWSGAILSSILKKAGVRPEASHVWFDGLDVVPHNESTIPFGASIPLRKAMDDTAEMPGSLLCTKMNGEALKPDHGWPLRTVVPGYIGARSVKWLGKITLSDRPSPNHYVATAYKVVEEGHDLEWDEEGPIYRYPINSVICNPSPGEALNAGKVTVAGYALPPGYPGVTIRAVQVSADGGKTWKRARVSSPVNQYCWVLWSTTIDVKSGTEEIIVRAIDSEGDRQPRRVDWNLKGYLFNAWHRVPVKV</sequence>
<dbReference type="InterPro" id="IPR008335">
    <property type="entry name" value="Mopterin_OxRdtase_euk"/>
</dbReference>
<keyword evidence="2" id="KW-0500">Molybdenum</keyword>
<evidence type="ECO:0000313" key="10">
    <source>
        <dbReference type="Proteomes" id="UP000317243"/>
    </source>
</evidence>
<keyword evidence="5" id="KW-0560">Oxidoreductase</keyword>
<proteinExistence type="predicted"/>
<dbReference type="Gene3D" id="3.90.420.10">
    <property type="entry name" value="Oxidoreductase, molybdopterin-binding domain"/>
    <property type="match status" value="1"/>
</dbReference>
<dbReference type="InterPro" id="IPR006311">
    <property type="entry name" value="TAT_signal"/>
</dbReference>
<dbReference type="InterPro" id="IPR014756">
    <property type="entry name" value="Ig_E-set"/>
</dbReference>
<dbReference type="GO" id="GO:0006790">
    <property type="term" value="P:sulfur compound metabolic process"/>
    <property type="evidence" value="ECO:0007669"/>
    <property type="project" value="TreeGrafter"/>
</dbReference>
<evidence type="ECO:0000256" key="4">
    <source>
        <dbReference type="ARBA" id="ARBA00022723"/>
    </source>
</evidence>